<reference evidence="3 4" key="1">
    <citation type="journal article" date="2022" name="Microorganisms">
        <title>Genome Sequence and Characterization of a Xanthorhodopsin-Containing, Aerobic Anoxygenic Phototrophic Rhodobacter Species, Isolated from Mesophilic Conditions at Yellowstone National Park.</title>
        <authorList>
            <person name="Kyndt J.A."/>
            <person name="Robertson S."/>
            <person name="Shoffstall I.B."/>
            <person name="Ramaley R.F."/>
            <person name="Meyer T.E."/>
        </authorList>
    </citation>
    <scope>NUCLEOTIDE SEQUENCE [LARGE SCALE GENOMIC DNA]</scope>
    <source>
        <strain evidence="3 4">M37P</strain>
    </source>
</reference>
<feature type="transmembrane region" description="Helical" evidence="1">
    <location>
        <begin position="151"/>
        <end position="172"/>
    </location>
</feature>
<feature type="transmembrane region" description="Helical" evidence="1">
    <location>
        <begin position="37"/>
        <end position="58"/>
    </location>
</feature>
<dbReference type="PANTHER" id="PTHR22911">
    <property type="entry name" value="ACYL-MALONYL CONDENSING ENZYME-RELATED"/>
    <property type="match status" value="1"/>
</dbReference>
<feature type="domain" description="EamA" evidence="2">
    <location>
        <begin position="8"/>
        <end position="141"/>
    </location>
</feature>
<dbReference type="InterPro" id="IPR037185">
    <property type="entry name" value="EmrE-like"/>
</dbReference>
<proteinExistence type="predicted"/>
<accession>A0ABX0GCB0</accession>
<dbReference type="InterPro" id="IPR000620">
    <property type="entry name" value="EamA_dom"/>
</dbReference>
<keyword evidence="1" id="KW-0472">Membrane</keyword>
<dbReference type="PANTHER" id="PTHR22911:SF103">
    <property type="entry name" value="BLR2811 PROTEIN"/>
    <property type="match status" value="1"/>
</dbReference>
<evidence type="ECO:0000313" key="4">
    <source>
        <dbReference type="Proteomes" id="UP001515660"/>
    </source>
</evidence>
<feature type="transmembrane region" description="Helical" evidence="1">
    <location>
        <begin position="260"/>
        <end position="276"/>
    </location>
</feature>
<keyword evidence="4" id="KW-1185">Reference proteome</keyword>
<dbReference type="Pfam" id="PF00892">
    <property type="entry name" value="EamA"/>
    <property type="match status" value="1"/>
</dbReference>
<keyword evidence="1" id="KW-1133">Transmembrane helix</keyword>
<feature type="transmembrane region" description="Helical" evidence="1">
    <location>
        <begin position="125"/>
        <end position="145"/>
    </location>
</feature>
<feature type="transmembrane region" description="Helical" evidence="1">
    <location>
        <begin position="282"/>
        <end position="299"/>
    </location>
</feature>
<feature type="transmembrane region" description="Helical" evidence="1">
    <location>
        <begin position="228"/>
        <end position="248"/>
    </location>
</feature>
<keyword evidence="1" id="KW-0812">Transmembrane</keyword>
<dbReference type="SUPFAM" id="SSF103481">
    <property type="entry name" value="Multidrug resistance efflux transporter EmrE"/>
    <property type="match status" value="2"/>
</dbReference>
<evidence type="ECO:0000256" key="1">
    <source>
        <dbReference type="SAM" id="Phobius"/>
    </source>
</evidence>
<sequence length="314" mass="33499">MHLSATQRGILALVAGIAVFSLQDVILKRLSGDYPLYQAMIIRSLTAVPLLLVIVRVLDGRLTTITTPNLGWMLARGFLNFTAYTAYYLGLAAMPMADTVALFFTAPLFITIAAALIFRERIGPMNLLALAAGFAGMLMIFNPSASVFDPAALLPVLGALGYALTQLATRVLGRTETAGAMTFWGNLTFLASALALAAVFGSGAHEGATHPSLAFLTRGWQEMPLRDLLLFMACGLIASVGLSLLTYAYRVAPSSSVAPFEYSFIIWGVLWGWLFWAQLPTLLAWGGIALLIGAGLLVIRAEAQREKAAPEGAA</sequence>
<protein>
    <submittedName>
        <fullName evidence="3">DMT family transporter</fullName>
    </submittedName>
</protein>
<organism evidence="3 4">
    <name type="scientific">Rhodobacter calidifons</name>
    <dbReference type="NCBI Taxonomy" id="2715277"/>
    <lineage>
        <taxon>Bacteria</taxon>
        <taxon>Pseudomonadati</taxon>
        <taxon>Pseudomonadota</taxon>
        <taxon>Alphaproteobacteria</taxon>
        <taxon>Rhodobacterales</taxon>
        <taxon>Rhodobacter group</taxon>
        <taxon>Rhodobacter</taxon>
    </lineage>
</organism>
<gene>
    <name evidence="3" type="ORF">G8O29_17035</name>
</gene>
<dbReference type="RefSeq" id="WP_166404419.1">
    <property type="nucleotide sequence ID" value="NZ_JAANHS010000023.1"/>
</dbReference>
<feature type="transmembrane region" description="Helical" evidence="1">
    <location>
        <begin position="184"/>
        <end position="208"/>
    </location>
</feature>
<feature type="transmembrane region" description="Helical" evidence="1">
    <location>
        <begin position="70"/>
        <end position="94"/>
    </location>
</feature>
<feature type="transmembrane region" description="Helical" evidence="1">
    <location>
        <begin position="100"/>
        <end position="118"/>
    </location>
</feature>
<dbReference type="Proteomes" id="UP001515660">
    <property type="component" value="Unassembled WGS sequence"/>
</dbReference>
<comment type="caution">
    <text evidence="3">The sequence shown here is derived from an EMBL/GenBank/DDBJ whole genome shotgun (WGS) entry which is preliminary data.</text>
</comment>
<evidence type="ECO:0000313" key="3">
    <source>
        <dbReference type="EMBL" id="NHB78417.1"/>
    </source>
</evidence>
<evidence type="ECO:0000259" key="2">
    <source>
        <dbReference type="Pfam" id="PF00892"/>
    </source>
</evidence>
<name>A0ABX0GCB0_9RHOB</name>
<dbReference type="EMBL" id="JAANHS010000023">
    <property type="protein sequence ID" value="NHB78417.1"/>
    <property type="molecule type" value="Genomic_DNA"/>
</dbReference>